<sequence length="599" mass="62239">MSKSIVFVDCRVADYPFLIDSLNEPADVFILDFGSDGLSQIAANLHGQTGIDAIHIISHGSSGGVSLGNSLIDRKALTTHTVALATIGQALTESGDILLYGCNVAAGDAGVQFIGSLAQATGADVAASTGLTGAAELGGNWVLEAEEGAIAADVAVAANAQQDYGHVLGISHYVLAQMAELAYEGSPSFADWDARMYSAPGAPGFFAVMFSKGKDIVIAFRGTDTDSTIVSDLPADLAIAADVIPYPFNWDAQFGEAIAMAAAIRNTHDDANIYVTGHSLGGALAQVVSEMFGCSGATFDPGGATNIVESDEFGDAASDLKIQPVGYPEGFINYVVYGSPISEESGPHVGEQFTLNIHPLLTSFLLTLDAAQPGLPGRIVADGLEMWLLHPMAGIKTLMQAFESNTSEPLQKQADLWYAAAATGDLGVSSEVPGQGALDFYGSDARNYLYANNSDNTIYGYAGDDVIYGFEGDDTVYGGDGNETISTAQGNDAIDAGSGNDTIYAGSGDDVIDAGRGRGDIDGGGGFDTLSFDLSDQFGQLRLDVGLAEGGYQNFYGSSASFDSLRTALTGATSFAVRDYYENANVGYRNVEAVNWTAG</sequence>
<dbReference type="PRINTS" id="PR00313">
    <property type="entry name" value="CABNDNGRPT"/>
</dbReference>
<feature type="domain" description="DUF4347" evidence="3">
    <location>
        <begin position="5"/>
        <end position="168"/>
    </location>
</feature>
<dbReference type="SUPFAM" id="SSF53474">
    <property type="entry name" value="alpha/beta-Hydrolases"/>
    <property type="match status" value="1"/>
</dbReference>
<dbReference type="Pfam" id="PF26363">
    <property type="entry name" value="Phospholipase-like"/>
    <property type="match status" value="1"/>
</dbReference>
<evidence type="ECO:0000256" key="2">
    <source>
        <dbReference type="ARBA" id="ARBA00022525"/>
    </source>
</evidence>
<dbReference type="GO" id="GO:0006629">
    <property type="term" value="P:lipid metabolic process"/>
    <property type="evidence" value="ECO:0007669"/>
    <property type="project" value="InterPro"/>
</dbReference>
<dbReference type="EMBL" id="QPGA01000020">
    <property type="protein sequence ID" value="RDE50396.1"/>
    <property type="molecule type" value="Genomic_DNA"/>
</dbReference>
<dbReference type="GO" id="GO:0005509">
    <property type="term" value="F:calcium ion binding"/>
    <property type="evidence" value="ECO:0007669"/>
    <property type="project" value="InterPro"/>
</dbReference>
<dbReference type="Pfam" id="PF14252">
    <property type="entry name" value="DUF4347"/>
    <property type="match status" value="1"/>
</dbReference>
<dbReference type="SUPFAM" id="SSF51120">
    <property type="entry name" value="beta-Roll"/>
    <property type="match status" value="1"/>
</dbReference>
<dbReference type="PANTHER" id="PTHR38340:SF1">
    <property type="entry name" value="S-LAYER PROTEIN"/>
    <property type="match status" value="1"/>
</dbReference>
<dbReference type="InterPro" id="IPR025592">
    <property type="entry name" value="DUF4347"/>
</dbReference>
<dbReference type="InterPro" id="IPR001343">
    <property type="entry name" value="Hemolysn_Ca-bd"/>
</dbReference>
<dbReference type="GO" id="GO:0005576">
    <property type="term" value="C:extracellular region"/>
    <property type="evidence" value="ECO:0007669"/>
    <property type="project" value="UniProtKB-SubCell"/>
</dbReference>
<dbReference type="InterPro" id="IPR050557">
    <property type="entry name" value="RTX_toxin/Mannuronan_C5-epim"/>
</dbReference>
<evidence type="ECO:0000259" key="3">
    <source>
        <dbReference type="Pfam" id="PF14252"/>
    </source>
</evidence>
<dbReference type="InterPro" id="IPR011049">
    <property type="entry name" value="Serralysin-like_metalloprot_C"/>
</dbReference>
<dbReference type="PANTHER" id="PTHR38340">
    <property type="entry name" value="S-LAYER PROTEIN"/>
    <property type="match status" value="1"/>
</dbReference>
<dbReference type="AlphaFoldDB" id="A0A369XND9"/>
<feature type="non-terminal residue" evidence="4">
    <location>
        <position position="599"/>
    </location>
</feature>
<dbReference type="Proteomes" id="UP000253831">
    <property type="component" value="Unassembled WGS sequence"/>
</dbReference>
<evidence type="ECO:0000256" key="1">
    <source>
        <dbReference type="ARBA" id="ARBA00004613"/>
    </source>
</evidence>
<comment type="subcellular location">
    <subcellularLocation>
        <location evidence="1">Secreted</location>
    </subcellularLocation>
</comment>
<dbReference type="Gene3D" id="3.40.50.1820">
    <property type="entry name" value="alpha/beta hydrolase"/>
    <property type="match status" value="1"/>
</dbReference>
<dbReference type="Pfam" id="PF00353">
    <property type="entry name" value="HemolysinCabind"/>
    <property type="match status" value="2"/>
</dbReference>
<evidence type="ECO:0000313" key="4">
    <source>
        <dbReference type="EMBL" id="RDE50396.1"/>
    </source>
</evidence>
<proteinExistence type="predicted"/>
<reference evidence="4 5" key="1">
    <citation type="submission" date="2018-05" db="EMBL/GenBank/DDBJ databases">
        <title>Integrated omic analyses show evidence that a Ca. Accumulibacter phosphatis strain performs denitrification under micro-aerobic conditions.</title>
        <authorList>
            <person name="Camejo P.Y."/>
            <person name="Katherine M.D."/>
            <person name="Daniel N.R."/>
        </authorList>
    </citation>
    <scope>NUCLEOTIDE SEQUENCE [LARGE SCALE GENOMIC DNA]</scope>
    <source>
        <strain evidence="4">UW-LDO-IC</strain>
    </source>
</reference>
<protein>
    <submittedName>
        <fullName evidence="4">DUF4347 domain-containing protein</fullName>
    </submittedName>
</protein>
<accession>A0A369XND9</accession>
<dbReference type="InterPro" id="IPR029058">
    <property type="entry name" value="AB_hydrolase_fold"/>
</dbReference>
<evidence type="ECO:0000313" key="5">
    <source>
        <dbReference type="Proteomes" id="UP000253831"/>
    </source>
</evidence>
<comment type="caution">
    <text evidence="4">The sequence shown here is derived from an EMBL/GenBank/DDBJ whole genome shotgun (WGS) entry which is preliminary data.</text>
</comment>
<dbReference type="Gene3D" id="2.150.10.10">
    <property type="entry name" value="Serralysin-like metalloprotease, C-terminal"/>
    <property type="match status" value="2"/>
</dbReference>
<keyword evidence="2" id="KW-0964">Secreted</keyword>
<gene>
    <name evidence="4" type="ORF">DVS81_11265</name>
</gene>
<name>A0A369XND9_9PROT</name>
<organism evidence="4 5">
    <name type="scientific">Candidatus Accumulibacter meliphilus</name>
    <dbReference type="NCBI Taxonomy" id="2211374"/>
    <lineage>
        <taxon>Bacteria</taxon>
        <taxon>Pseudomonadati</taxon>
        <taxon>Pseudomonadota</taxon>
        <taxon>Betaproteobacteria</taxon>
        <taxon>Candidatus Accumulibacter</taxon>
    </lineage>
</organism>